<proteinExistence type="predicted"/>
<dbReference type="EMBL" id="SNRY01006010">
    <property type="protein sequence ID" value="KAA6313559.1"/>
    <property type="molecule type" value="Genomic_DNA"/>
</dbReference>
<organism evidence="1">
    <name type="scientific">termite gut metagenome</name>
    <dbReference type="NCBI Taxonomy" id="433724"/>
    <lineage>
        <taxon>unclassified sequences</taxon>
        <taxon>metagenomes</taxon>
        <taxon>organismal metagenomes</taxon>
    </lineage>
</organism>
<gene>
    <name evidence="1" type="ORF">EZS27_035688</name>
</gene>
<sequence>LEDYLNKDSLFYVVNMSLANLGTNLNMRYSKFNAN</sequence>
<accession>A0A5J4PXY7</accession>
<feature type="non-terminal residue" evidence="1">
    <location>
        <position position="1"/>
    </location>
</feature>
<dbReference type="AlphaFoldDB" id="A0A5J4PXY7"/>
<reference evidence="1" key="1">
    <citation type="submission" date="2019-03" db="EMBL/GenBank/DDBJ databases">
        <title>Single cell metagenomics reveals metabolic interactions within the superorganism composed of flagellate Streblomastix strix and complex community of Bacteroidetes bacteria on its surface.</title>
        <authorList>
            <person name="Treitli S.C."/>
            <person name="Kolisko M."/>
            <person name="Husnik F."/>
            <person name="Keeling P."/>
            <person name="Hampl V."/>
        </authorList>
    </citation>
    <scope>NUCLEOTIDE SEQUENCE</scope>
    <source>
        <strain evidence="1">STM</strain>
    </source>
</reference>
<protein>
    <submittedName>
        <fullName evidence="1">Uncharacterized protein</fullName>
    </submittedName>
</protein>
<name>A0A5J4PXY7_9ZZZZ</name>
<comment type="caution">
    <text evidence="1">The sequence shown here is derived from an EMBL/GenBank/DDBJ whole genome shotgun (WGS) entry which is preliminary data.</text>
</comment>
<evidence type="ECO:0000313" key="1">
    <source>
        <dbReference type="EMBL" id="KAA6313559.1"/>
    </source>
</evidence>